<dbReference type="InterPro" id="IPR050194">
    <property type="entry name" value="Glycosyltransferase_grp1"/>
</dbReference>
<dbReference type="Gene3D" id="3.40.50.2000">
    <property type="entry name" value="Glycogen Phosphorylase B"/>
    <property type="match status" value="2"/>
</dbReference>
<dbReference type="Pfam" id="PF13692">
    <property type="entry name" value="Glyco_trans_1_4"/>
    <property type="match status" value="1"/>
</dbReference>
<proteinExistence type="predicted"/>
<evidence type="ECO:0000313" key="1">
    <source>
        <dbReference type="EMBL" id="TMM51048.1"/>
    </source>
</evidence>
<keyword evidence="1" id="KW-0808">Transferase</keyword>
<dbReference type="PANTHER" id="PTHR45947:SF3">
    <property type="entry name" value="SULFOQUINOVOSYL TRANSFERASE SQD2"/>
    <property type="match status" value="1"/>
</dbReference>
<reference evidence="1 2" key="1">
    <citation type="submission" date="2019-05" db="EMBL/GenBank/DDBJ databases">
        <title>Sulfitobacter sabulilitoris sp. nov., isolated from a marine sand.</title>
        <authorList>
            <person name="Yoon J.-H."/>
        </authorList>
    </citation>
    <scope>NUCLEOTIDE SEQUENCE [LARGE SCALE GENOMIC DNA]</scope>
    <source>
        <strain evidence="1 2">HSMS-29</strain>
    </source>
</reference>
<comment type="caution">
    <text evidence="1">The sequence shown here is derived from an EMBL/GenBank/DDBJ whole genome shotgun (WGS) entry which is preliminary data.</text>
</comment>
<dbReference type="SUPFAM" id="SSF53756">
    <property type="entry name" value="UDP-Glycosyltransferase/glycogen phosphorylase"/>
    <property type="match status" value="1"/>
</dbReference>
<dbReference type="OrthoDB" id="9807414at2"/>
<dbReference type="RefSeq" id="WP_138663009.1">
    <property type="nucleotide sequence ID" value="NZ_VANS01000004.1"/>
</dbReference>
<sequence>MKPSCPDRVVIISDFSTVRGGASQLAVSQAALLSARGVPVTFFSGDATHDLPKGVSQVAVGGQRLLEGGRVSAALAGLWNRASSTLLADWIAQNDTAATIYHLHGYHQTLSPSVLAPLRRVRSRSVMHAHDYFLACPNGAFFDFRSGQTCGRAPLSFSCVMRNCDKRNYGHKLWRVARQTVQNTARRQLAPGVTTILLHDAMQARLFARRSPGGIRVIPNPAQAFLASPVAAERNSDLIYVGDIHSYKGVRLLACAGRQAGVQIRFVGDGQDKEALARDYPEHRFDGWQDRAGLCRIMADARILVAPTLGPEPYGLAPAEALMSGIPVLISDSMLLAGDIDTGGMGLRFAAGDRDDLARALVTLAHDDGLVARLSRTARSNARDLSLSDETWCDALLGLYGDILDRPAAR</sequence>
<dbReference type="CDD" id="cd03801">
    <property type="entry name" value="GT4_PimA-like"/>
    <property type="match status" value="1"/>
</dbReference>
<organism evidence="1 2">
    <name type="scientific">Sulfitobacter sabulilitoris</name>
    <dbReference type="NCBI Taxonomy" id="2562655"/>
    <lineage>
        <taxon>Bacteria</taxon>
        <taxon>Pseudomonadati</taxon>
        <taxon>Pseudomonadota</taxon>
        <taxon>Alphaproteobacteria</taxon>
        <taxon>Rhodobacterales</taxon>
        <taxon>Roseobacteraceae</taxon>
        <taxon>Sulfitobacter</taxon>
    </lineage>
</organism>
<evidence type="ECO:0000313" key="2">
    <source>
        <dbReference type="Proteomes" id="UP000309550"/>
    </source>
</evidence>
<dbReference type="EMBL" id="VANS01000004">
    <property type="protein sequence ID" value="TMM51048.1"/>
    <property type="molecule type" value="Genomic_DNA"/>
</dbReference>
<dbReference type="Proteomes" id="UP000309550">
    <property type="component" value="Unassembled WGS sequence"/>
</dbReference>
<dbReference type="PANTHER" id="PTHR45947">
    <property type="entry name" value="SULFOQUINOVOSYL TRANSFERASE SQD2"/>
    <property type="match status" value="1"/>
</dbReference>
<protein>
    <submittedName>
        <fullName evidence="1">Glycosyltransferase family 4 protein</fullName>
    </submittedName>
</protein>
<dbReference type="GO" id="GO:0016757">
    <property type="term" value="F:glycosyltransferase activity"/>
    <property type="evidence" value="ECO:0007669"/>
    <property type="project" value="TreeGrafter"/>
</dbReference>
<gene>
    <name evidence="1" type="ORF">FDT80_14350</name>
</gene>
<name>A0A5S3PBH0_9RHOB</name>
<dbReference type="AlphaFoldDB" id="A0A5S3PBH0"/>
<accession>A0A5S3PBH0</accession>
<keyword evidence="2" id="KW-1185">Reference proteome</keyword>